<comment type="caution">
    <text evidence="2">The sequence shown here is derived from an EMBL/GenBank/DDBJ whole genome shotgun (WGS) entry which is preliminary data.</text>
</comment>
<dbReference type="InterPro" id="IPR036866">
    <property type="entry name" value="RibonucZ/Hydroxyglut_hydro"/>
</dbReference>
<evidence type="ECO:0000256" key="1">
    <source>
        <dbReference type="SAM" id="MobiDB-lite"/>
    </source>
</evidence>
<dbReference type="PANTHER" id="PTHR30619:SF1">
    <property type="entry name" value="RECOMBINATION PROTEIN 2"/>
    <property type="match status" value="1"/>
</dbReference>
<evidence type="ECO:0008006" key="4">
    <source>
        <dbReference type="Google" id="ProtNLM"/>
    </source>
</evidence>
<gene>
    <name evidence="2" type="ORF">H8E23_15410</name>
</gene>
<dbReference type="Gene3D" id="3.60.15.10">
    <property type="entry name" value="Ribonuclease Z/Hydroxyacylglutathione hydrolase-like"/>
    <property type="match status" value="1"/>
</dbReference>
<feature type="region of interest" description="Disordered" evidence="1">
    <location>
        <begin position="294"/>
        <end position="316"/>
    </location>
</feature>
<reference evidence="2 3" key="1">
    <citation type="submission" date="2020-08" db="EMBL/GenBank/DDBJ databases">
        <title>Bridging the membrane lipid divide: bacteria of the FCB group superphylum have the potential to synthesize archaeal ether lipids.</title>
        <authorList>
            <person name="Villanueva L."/>
            <person name="Von Meijenfeldt F.A.B."/>
            <person name="Westbye A.B."/>
            <person name="Yadav S."/>
            <person name="Hopmans E.C."/>
            <person name="Dutilh B.E."/>
            <person name="Sinninghe Damste J.S."/>
        </authorList>
    </citation>
    <scope>NUCLEOTIDE SEQUENCE [LARGE SCALE GENOMIC DNA]</scope>
    <source>
        <strain evidence="2">NIOZ-UU30</strain>
    </source>
</reference>
<dbReference type="PANTHER" id="PTHR30619">
    <property type="entry name" value="DNA INTERNALIZATION/COMPETENCE PROTEIN COMEC/REC2"/>
    <property type="match status" value="1"/>
</dbReference>
<name>A0A8J6NT43_9BACT</name>
<organism evidence="2 3">
    <name type="scientific">Candidatus Desulfatibia profunda</name>
    <dbReference type="NCBI Taxonomy" id="2841695"/>
    <lineage>
        <taxon>Bacteria</taxon>
        <taxon>Pseudomonadati</taxon>
        <taxon>Thermodesulfobacteriota</taxon>
        <taxon>Desulfobacteria</taxon>
        <taxon>Desulfobacterales</taxon>
        <taxon>Desulfobacterales incertae sedis</taxon>
        <taxon>Candidatus Desulfatibia</taxon>
    </lineage>
</organism>
<sequence>MAQLPRWAQTLQSHIWIFNVGRGLSIFIRTALNQGIMYDFSCSQDFSPTKFLAKNILPHLYEYKKCKIAQTIISHPHADHISEISCLASKDGKNSPFYSSLHTCPHDKAVLSGEQEAVNWERIKNPDGTEEKIKLYKELYASRNLPLQTICYESQRSVPNLEYGLFYVRPPVVNELHPKNDQDYGNGLSILLFYRHGIHTILIPGDITPDSLKHILDGGKGLEKRYTIFDRQKSSEHPHWHDQSNDQPSLRSLLKNHGLSILVAPHHGLKSGYSEDLYASLKNKKPNLVVISDKRHKSDTDGTIDSRYPRAYARGT</sequence>
<dbReference type="EMBL" id="JACNJH010000218">
    <property type="protein sequence ID" value="MBC8362771.1"/>
    <property type="molecule type" value="Genomic_DNA"/>
</dbReference>
<protein>
    <recommendedName>
        <fullName evidence="4">MBL fold metallo-hydrolase</fullName>
    </recommendedName>
</protein>
<accession>A0A8J6NT43</accession>
<evidence type="ECO:0000313" key="2">
    <source>
        <dbReference type="EMBL" id="MBC8362771.1"/>
    </source>
</evidence>
<dbReference type="SUPFAM" id="SSF56281">
    <property type="entry name" value="Metallo-hydrolase/oxidoreductase"/>
    <property type="match status" value="1"/>
</dbReference>
<dbReference type="InterPro" id="IPR052159">
    <property type="entry name" value="Competence_DNA_uptake"/>
</dbReference>
<evidence type="ECO:0000313" key="3">
    <source>
        <dbReference type="Proteomes" id="UP000603434"/>
    </source>
</evidence>
<dbReference type="Proteomes" id="UP000603434">
    <property type="component" value="Unassembled WGS sequence"/>
</dbReference>
<dbReference type="AlphaFoldDB" id="A0A8J6NT43"/>
<proteinExistence type="predicted"/>